<evidence type="ECO:0000313" key="3">
    <source>
        <dbReference type="Proteomes" id="UP001596161"/>
    </source>
</evidence>
<dbReference type="RefSeq" id="WP_378018475.1">
    <property type="nucleotide sequence ID" value="NZ_JBHSKT010000012.1"/>
</dbReference>
<keyword evidence="3" id="KW-1185">Reference proteome</keyword>
<keyword evidence="1" id="KW-0812">Transmembrane</keyword>
<feature type="transmembrane region" description="Helical" evidence="1">
    <location>
        <begin position="113"/>
        <end position="135"/>
    </location>
</feature>
<dbReference type="EMBL" id="JBHSKT010000012">
    <property type="protein sequence ID" value="MFC5272115.1"/>
    <property type="molecule type" value="Genomic_DNA"/>
</dbReference>
<keyword evidence="1" id="KW-0472">Membrane</keyword>
<feature type="transmembrane region" description="Helical" evidence="1">
    <location>
        <begin position="156"/>
        <end position="174"/>
    </location>
</feature>
<reference evidence="3" key="1">
    <citation type="journal article" date="2019" name="Int. J. Syst. Evol. Microbiol.">
        <title>The Global Catalogue of Microorganisms (GCM) 10K type strain sequencing project: providing services to taxonomists for standard genome sequencing and annotation.</title>
        <authorList>
            <consortium name="The Broad Institute Genomics Platform"/>
            <consortium name="The Broad Institute Genome Sequencing Center for Infectious Disease"/>
            <person name="Wu L."/>
            <person name="Ma J."/>
        </authorList>
    </citation>
    <scope>NUCLEOTIDE SEQUENCE [LARGE SCALE GENOMIC DNA]</scope>
    <source>
        <strain evidence="3">KACC 12602</strain>
    </source>
</reference>
<feature type="transmembrane region" description="Helical" evidence="1">
    <location>
        <begin position="80"/>
        <end position="101"/>
    </location>
</feature>
<evidence type="ECO:0000313" key="2">
    <source>
        <dbReference type="EMBL" id="MFC5272115.1"/>
    </source>
</evidence>
<keyword evidence="1" id="KW-1133">Transmembrane helix</keyword>
<comment type="caution">
    <text evidence="2">The sequence shown here is derived from an EMBL/GenBank/DDBJ whole genome shotgun (WGS) entry which is preliminary data.</text>
</comment>
<evidence type="ECO:0008006" key="4">
    <source>
        <dbReference type="Google" id="ProtNLM"/>
    </source>
</evidence>
<name>A0ABW0EGA8_9BACT</name>
<organism evidence="2 3">
    <name type="scientific">Adhaeribacter terreus</name>
    <dbReference type="NCBI Taxonomy" id="529703"/>
    <lineage>
        <taxon>Bacteria</taxon>
        <taxon>Pseudomonadati</taxon>
        <taxon>Bacteroidota</taxon>
        <taxon>Cytophagia</taxon>
        <taxon>Cytophagales</taxon>
        <taxon>Hymenobacteraceae</taxon>
        <taxon>Adhaeribacter</taxon>
    </lineage>
</organism>
<feature type="transmembrane region" description="Helical" evidence="1">
    <location>
        <begin position="51"/>
        <end position="68"/>
    </location>
</feature>
<protein>
    <recommendedName>
        <fullName evidence="4">DUF4149 domain-containing protein</fullName>
    </recommendedName>
</protein>
<evidence type="ECO:0000256" key="1">
    <source>
        <dbReference type="SAM" id="Phobius"/>
    </source>
</evidence>
<accession>A0ABW0EGA8</accession>
<sequence>MSTTVSPFPMNNFFFKSAGAIITLAGFLLFCWLKFTGQVLPVEAFNYDSQVQGSLWIFALGLFLMAFSKEKIDDERVQQIRAVAMRLGFQLLATMLIIINMSGIKKGIFEVPFTLELLIGCLLAYLLFFHASLYFNLNLSSADNSVSENMRIQPKFYLIFVVVQIIGLALLFFFR</sequence>
<gene>
    <name evidence="2" type="ORF">ACFPIB_15970</name>
</gene>
<proteinExistence type="predicted"/>
<dbReference type="Proteomes" id="UP001596161">
    <property type="component" value="Unassembled WGS sequence"/>
</dbReference>